<dbReference type="AlphaFoldDB" id="A0A3A9VTK1"/>
<protein>
    <recommendedName>
        <fullName evidence="6">Peptidase inhibitor</fullName>
    </recommendedName>
</protein>
<comment type="caution">
    <text evidence="2">The sequence shown here is derived from an EMBL/GenBank/DDBJ whole genome shotgun (WGS) entry which is preliminary data.</text>
</comment>
<sequence length="135" mass="14221">MNALKKLTLLGAAGVLALTGMSGNARAEDARSDIGTQAACAAGNVCVWDTTNTSGRQCSWSGNDNNWRSGTTVCSWAGTSRVRYIENNGGPGLLIHVRLYSQADYQGSSICVPRGTGIGYSAGRTFLSHRWVSSC</sequence>
<feature type="signal peptide" evidence="1">
    <location>
        <begin position="1"/>
        <end position="27"/>
    </location>
</feature>
<proteinExistence type="predicted"/>
<evidence type="ECO:0000313" key="5">
    <source>
        <dbReference type="Proteomes" id="UP000275024"/>
    </source>
</evidence>
<dbReference type="Proteomes" id="UP000268652">
    <property type="component" value="Unassembled WGS sequence"/>
</dbReference>
<reference evidence="4 5" key="1">
    <citation type="submission" date="2018-09" db="EMBL/GenBank/DDBJ databases">
        <title>Streptomyces sp. nov. DS1-2, an endophytic actinomycete isolated from roots of Dendrobium scabrilingue.</title>
        <authorList>
            <person name="Kuncharoen N."/>
            <person name="Kudo T."/>
            <person name="Ohkuma M."/>
            <person name="Yuki M."/>
            <person name="Tanasupawat S."/>
        </authorList>
    </citation>
    <scope>NUCLEOTIDE SEQUENCE [LARGE SCALE GENOMIC DNA]</scope>
    <source>
        <strain evidence="2 5">AZ1-7</strain>
        <strain evidence="3 4">DS1-2</strain>
    </source>
</reference>
<evidence type="ECO:0008006" key="6">
    <source>
        <dbReference type="Google" id="ProtNLM"/>
    </source>
</evidence>
<keyword evidence="4" id="KW-1185">Reference proteome</keyword>
<accession>A0A3A9VTK1</accession>
<evidence type="ECO:0000313" key="4">
    <source>
        <dbReference type="Proteomes" id="UP000268652"/>
    </source>
</evidence>
<dbReference type="Pfam" id="PF03995">
    <property type="entry name" value="Inhibitor_I36"/>
    <property type="match status" value="1"/>
</dbReference>
<keyword evidence="1" id="KW-0732">Signal</keyword>
<evidence type="ECO:0000313" key="2">
    <source>
        <dbReference type="EMBL" id="RKN04315.1"/>
    </source>
</evidence>
<dbReference type="EMBL" id="RBDY01000036">
    <property type="protein sequence ID" value="RKN14822.1"/>
    <property type="molecule type" value="Genomic_DNA"/>
</dbReference>
<name>A0A3A9VTK1_9ACTN</name>
<dbReference type="RefSeq" id="WP_120700112.1">
    <property type="nucleotide sequence ID" value="NZ_RBDX01000037.1"/>
</dbReference>
<dbReference type="EMBL" id="RBDX01000037">
    <property type="protein sequence ID" value="RKN04315.1"/>
    <property type="molecule type" value="Genomic_DNA"/>
</dbReference>
<feature type="chain" id="PRO_5017211224" description="Peptidase inhibitor" evidence="1">
    <location>
        <begin position="28"/>
        <end position="135"/>
    </location>
</feature>
<gene>
    <name evidence="3" type="ORF">D7318_28455</name>
    <name evidence="2" type="ORF">D7319_28700</name>
</gene>
<dbReference type="Proteomes" id="UP000275024">
    <property type="component" value="Unassembled WGS sequence"/>
</dbReference>
<evidence type="ECO:0000313" key="3">
    <source>
        <dbReference type="EMBL" id="RKN14822.1"/>
    </source>
</evidence>
<evidence type="ECO:0000256" key="1">
    <source>
        <dbReference type="SAM" id="SignalP"/>
    </source>
</evidence>
<dbReference type="OrthoDB" id="3700467at2"/>
<dbReference type="Gene3D" id="2.60.20.10">
    <property type="entry name" value="Crystallins"/>
    <property type="match status" value="1"/>
</dbReference>
<organism evidence="2 5">
    <name type="scientific">Streptomyces radicis</name>
    <dbReference type="NCBI Taxonomy" id="1750517"/>
    <lineage>
        <taxon>Bacteria</taxon>
        <taxon>Bacillati</taxon>
        <taxon>Actinomycetota</taxon>
        <taxon>Actinomycetes</taxon>
        <taxon>Kitasatosporales</taxon>
        <taxon>Streptomycetaceae</taxon>
        <taxon>Streptomyces</taxon>
    </lineage>
</organism>